<feature type="domain" description="6-phosphogluconate dehydrogenase NADP-binding" evidence="4">
    <location>
        <begin position="4"/>
        <end position="171"/>
    </location>
</feature>
<protein>
    <submittedName>
        <fullName evidence="6">NAD binding domain of 6-phosphogluconate dehydrogenase-domain-containing protein</fullName>
    </submittedName>
</protein>
<dbReference type="RefSeq" id="XP_060286948.1">
    <property type="nucleotide sequence ID" value="XM_060431914.1"/>
</dbReference>
<dbReference type="GO" id="GO:0008442">
    <property type="term" value="F:3-hydroxyisobutyrate dehydrogenase activity"/>
    <property type="evidence" value="ECO:0007669"/>
    <property type="project" value="TreeGrafter"/>
</dbReference>
<dbReference type="Proteomes" id="UP001244011">
    <property type="component" value="Unassembled WGS sequence"/>
</dbReference>
<dbReference type="SUPFAM" id="SSF51735">
    <property type="entry name" value="NAD(P)-binding Rossmann-fold domains"/>
    <property type="match status" value="1"/>
</dbReference>
<dbReference type="PROSITE" id="PS00895">
    <property type="entry name" value="3_HYDROXYISOBUT_DH"/>
    <property type="match status" value="1"/>
</dbReference>
<dbReference type="EMBL" id="MU838999">
    <property type="protein sequence ID" value="KAK1770735.1"/>
    <property type="molecule type" value="Genomic_DNA"/>
</dbReference>
<dbReference type="InterPro" id="IPR029154">
    <property type="entry name" value="HIBADH-like_NADP-bd"/>
</dbReference>
<comment type="caution">
    <text evidence="6">The sequence shown here is derived from an EMBL/GenBank/DDBJ whole genome shotgun (WGS) entry which is preliminary data.</text>
</comment>
<feature type="active site" evidence="3">
    <location>
        <position position="190"/>
    </location>
</feature>
<evidence type="ECO:0000259" key="5">
    <source>
        <dbReference type="Pfam" id="PF14833"/>
    </source>
</evidence>
<feature type="domain" description="3-hydroxyisobutyrate dehydrogenase-like NAD-binding" evidence="5">
    <location>
        <begin position="184"/>
        <end position="296"/>
    </location>
</feature>
<dbReference type="InterPro" id="IPR008927">
    <property type="entry name" value="6-PGluconate_DH-like_C_sf"/>
</dbReference>
<dbReference type="GO" id="GO:0050661">
    <property type="term" value="F:NADP binding"/>
    <property type="evidence" value="ECO:0007669"/>
    <property type="project" value="InterPro"/>
</dbReference>
<dbReference type="Gene3D" id="1.10.1040.10">
    <property type="entry name" value="N-(1-d-carboxylethyl)-l-norvaline Dehydrogenase, domain 2"/>
    <property type="match status" value="1"/>
</dbReference>
<organism evidence="6 7">
    <name type="scientific">Phialemonium atrogriseum</name>
    <dbReference type="NCBI Taxonomy" id="1093897"/>
    <lineage>
        <taxon>Eukaryota</taxon>
        <taxon>Fungi</taxon>
        <taxon>Dikarya</taxon>
        <taxon>Ascomycota</taxon>
        <taxon>Pezizomycotina</taxon>
        <taxon>Sordariomycetes</taxon>
        <taxon>Sordariomycetidae</taxon>
        <taxon>Cephalothecales</taxon>
        <taxon>Cephalothecaceae</taxon>
        <taxon>Phialemonium</taxon>
    </lineage>
</organism>
<gene>
    <name evidence="6" type="ORF">QBC33DRAFT_597192</name>
</gene>
<dbReference type="GO" id="GO:0006574">
    <property type="term" value="P:L-valine catabolic process"/>
    <property type="evidence" value="ECO:0007669"/>
    <property type="project" value="TreeGrafter"/>
</dbReference>
<dbReference type="GO" id="GO:0005739">
    <property type="term" value="C:mitochondrion"/>
    <property type="evidence" value="ECO:0007669"/>
    <property type="project" value="TreeGrafter"/>
</dbReference>
<evidence type="ECO:0000256" key="3">
    <source>
        <dbReference type="PIRSR" id="PIRSR000103-1"/>
    </source>
</evidence>
<dbReference type="InterPro" id="IPR006115">
    <property type="entry name" value="6PGDH_NADP-bd"/>
</dbReference>
<dbReference type="InterPro" id="IPR036291">
    <property type="entry name" value="NAD(P)-bd_dom_sf"/>
</dbReference>
<dbReference type="PANTHER" id="PTHR22981">
    <property type="entry name" value="3-HYDROXYISOBUTYRATE DEHYDROGENASE-RELATED"/>
    <property type="match status" value="1"/>
</dbReference>
<dbReference type="GeneID" id="85315101"/>
<evidence type="ECO:0000313" key="7">
    <source>
        <dbReference type="Proteomes" id="UP001244011"/>
    </source>
</evidence>
<accession>A0AAJ0C5W2</accession>
<dbReference type="InterPro" id="IPR013328">
    <property type="entry name" value="6PGD_dom2"/>
</dbReference>
<keyword evidence="1" id="KW-0560">Oxidoreductase</keyword>
<evidence type="ECO:0000313" key="6">
    <source>
        <dbReference type="EMBL" id="KAK1770735.1"/>
    </source>
</evidence>
<dbReference type="Pfam" id="PF14833">
    <property type="entry name" value="NAD_binding_11"/>
    <property type="match status" value="1"/>
</dbReference>
<dbReference type="InterPro" id="IPR015815">
    <property type="entry name" value="HIBADH-related"/>
</dbReference>
<dbReference type="PIRSF" id="PIRSF000103">
    <property type="entry name" value="HIBADH"/>
    <property type="match status" value="1"/>
</dbReference>
<dbReference type="PANTHER" id="PTHR22981:SF81">
    <property type="entry name" value="DEHYDROGENASE, PUTATIVE-RELATED"/>
    <property type="match status" value="1"/>
</dbReference>
<dbReference type="GO" id="GO:0051287">
    <property type="term" value="F:NAD binding"/>
    <property type="evidence" value="ECO:0007669"/>
    <property type="project" value="InterPro"/>
</dbReference>
<keyword evidence="2" id="KW-0520">NAD</keyword>
<dbReference type="InterPro" id="IPR002204">
    <property type="entry name" value="3-OH-isobutyrate_DH-rel_CS"/>
</dbReference>
<evidence type="ECO:0000256" key="1">
    <source>
        <dbReference type="ARBA" id="ARBA00023002"/>
    </source>
</evidence>
<dbReference type="Pfam" id="PF03446">
    <property type="entry name" value="NAD_binding_2"/>
    <property type="match status" value="1"/>
</dbReference>
<dbReference type="Gene3D" id="3.40.50.720">
    <property type="entry name" value="NAD(P)-binding Rossmann-like Domain"/>
    <property type="match status" value="1"/>
</dbReference>
<reference evidence="6" key="1">
    <citation type="submission" date="2023-06" db="EMBL/GenBank/DDBJ databases">
        <title>Genome-scale phylogeny and comparative genomics of the fungal order Sordariales.</title>
        <authorList>
            <consortium name="Lawrence Berkeley National Laboratory"/>
            <person name="Hensen N."/>
            <person name="Bonometti L."/>
            <person name="Westerberg I."/>
            <person name="Brannstrom I.O."/>
            <person name="Guillou S."/>
            <person name="Cros-Aarteil S."/>
            <person name="Calhoun S."/>
            <person name="Haridas S."/>
            <person name="Kuo A."/>
            <person name="Mondo S."/>
            <person name="Pangilinan J."/>
            <person name="Riley R."/>
            <person name="Labutti K."/>
            <person name="Andreopoulos B."/>
            <person name="Lipzen A."/>
            <person name="Chen C."/>
            <person name="Yanf M."/>
            <person name="Daum C."/>
            <person name="Ng V."/>
            <person name="Clum A."/>
            <person name="Steindorff A."/>
            <person name="Ohm R."/>
            <person name="Martin F."/>
            <person name="Silar P."/>
            <person name="Natvig D."/>
            <person name="Lalanne C."/>
            <person name="Gautier V."/>
            <person name="Ament-Velasquez S.L."/>
            <person name="Kruys A."/>
            <person name="Hutchinson M.I."/>
            <person name="Powell A.J."/>
            <person name="Barry K."/>
            <person name="Miller A.N."/>
            <person name="Grigoriev I.V."/>
            <person name="Debuchy R."/>
            <person name="Gladieux P."/>
            <person name="Thoren M.H."/>
            <person name="Johannesson H."/>
        </authorList>
    </citation>
    <scope>NUCLEOTIDE SEQUENCE</scope>
    <source>
        <strain evidence="6">8032-3</strain>
    </source>
</reference>
<sequence length="319" mass="34241">MASDIGFIGLGNMGYRMAVNLRKKMPPTATLHIYDVVEDACRRFSDNCSRFGKIEIARSSKEVASKCSTLLTIVPTSENVRQVFLDPHSGVIAAPQDPDRLMLECSTIDIKATQEIGKQVMEAGLGIYVDAPVSGGARGAEEATVAFLVGHPGPAETDPVARRIKDVVSNMGLPERVNFCGPLGSGLVGKIVNNYISINNVLSLAEGMAFGLRYGVDKMRLYDCVKSSSGNSWVLENKNSVPGVIARSPASNNFRATFPARMVLKDLTLGINAAKEVGIEASMGETALKSFQKANDDPRTTVSHPSIIYCFLNVPSNPT</sequence>
<evidence type="ECO:0000256" key="2">
    <source>
        <dbReference type="ARBA" id="ARBA00023027"/>
    </source>
</evidence>
<keyword evidence="7" id="KW-1185">Reference proteome</keyword>
<dbReference type="SUPFAM" id="SSF48179">
    <property type="entry name" value="6-phosphogluconate dehydrogenase C-terminal domain-like"/>
    <property type="match status" value="1"/>
</dbReference>
<name>A0AAJ0C5W2_9PEZI</name>
<dbReference type="AlphaFoldDB" id="A0AAJ0C5W2"/>
<evidence type="ECO:0000259" key="4">
    <source>
        <dbReference type="Pfam" id="PF03446"/>
    </source>
</evidence>
<proteinExistence type="predicted"/>